<proteinExistence type="predicted"/>
<dbReference type="InterPro" id="IPR025478">
    <property type="entry name" value="COP23"/>
</dbReference>
<dbReference type="RefSeq" id="WP_229641156.1">
    <property type="nucleotide sequence ID" value="NZ_JADWDC010000035.1"/>
</dbReference>
<evidence type="ECO:0000256" key="1">
    <source>
        <dbReference type="SAM" id="SignalP"/>
    </source>
</evidence>
<evidence type="ECO:0000313" key="2">
    <source>
        <dbReference type="EMBL" id="MCC0178090.1"/>
    </source>
</evidence>
<dbReference type="PROSITE" id="PS51257">
    <property type="entry name" value="PROKAR_LIPOPROTEIN"/>
    <property type="match status" value="1"/>
</dbReference>
<comment type="caution">
    <text evidence="2">The sequence shown here is derived from an EMBL/GenBank/DDBJ whole genome shotgun (WGS) entry which is preliminary data.</text>
</comment>
<evidence type="ECO:0000313" key="3">
    <source>
        <dbReference type="Proteomes" id="UP000729733"/>
    </source>
</evidence>
<dbReference type="Pfam" id="PF14218">
    <property type="entry name" value="COP23"/>
    <property type="match status" value="1"/>
</dbReference>
<name>A0A964FFR6_9CYAN</name>
<keyword evidence="3" id="KW-1185">Reference proteome</keyword>
<feature type="chain" id="PRO_5038133596" evidence="1">
    <location>
        <begin position="22"/>
        <end position="205"/>
    </location>
</feature>
<dbReference type="EMBL" id="JADWDC010000035">
    <property type="protein sequence ID" value="MCC0178090.1"/>
    <property type="molecule type" value="Genomic_DNA"/>
</dbReference>
<gene>
    <name evidence="2" type="ORF">I4641_13985</name>
</gene>
<organism evidence="2 3">
    <name type="scientific">Waterburya agarophytonicola KI4</name>
    <dbReference type="NCBI Taxonomy" id="2874699"/>
    <lineage>
        <taxon>Bacteria</taxon>
        <taxon>Bacillati</taxon>
        <taxon>Cyanobacteriota</taxon>
        <taxon>Cyanophyceae</taxon>
        <taxon>Pleurocapsales</taxon>
        <taxon>Hyellaceae</taxon>
        <taxon>Waterburya</taxon>
        <taxon>Waterburya agarophytonicola</taxon>
    </lineage>
</organism>
<keyword evidence="1" id="KW-0732">Signal</keyword>
<dbReference type="AlphaFoldDB" id="A0A964FFR6"/>
<accession>A0A964FFR6</accession>
<feature type="signal peptide" evidence="1">
    <location>
        <begin position="1"/>
        <end position="21"/>
    </location>
</feature>
<reference evidence="2" key="1">
    <citation type="journal article" date="2021" name="Antonie Van Leeuwenhoek">
        <title>Draft genome and description of Waterburya agarophytonicola gen. nov. sp. nov. (Pleurocapsales, Cyanobacteria): a seaweed symbiont.</title>
        <authorList>
            <person name="Bonthond G."/>
            <person name="Shalygin S."/>
            <person name="Bayer T."/>
            <person name="Weinberger F."/>
        </authorList>
    </citation>
    <scope>NUCLEOTIDE SEQUENCE</scope>
    <source>
        <strain evidence="2">KI4</strain>
    </source>
</reference>
<dbReference type="Proteomes" id="UP000729733">
    <property type="component" value="Unassembled WGS sequence"/>
</dbReference>
<sequence length="205" mass="23149">MNLKYLSLVICGSIFVSSACSKENQADATNNNSERVTFSCGTSQLNGETVPATVVNNPKLPQPLTVIYFDPNNGYFGSEWTPQKRCEEVSQRFQAIYDRDSLGYITVDRAQWIRDGEVNVVCSTKKIDTRCEEDDLLFTLQTQDDPNEVLQDFMAFRQAPSKNQALTRSANKPTFEEGSRVYYDFADNLENAQSEEATEEDTTVF</sequence>
<protein>
    <submittedName>
        <fullName evidence="2">COP23 domain-containing protein</fullName>
    </submittedName>
</protein>